<dbReference type="VEuPathDB" id="GiardiaDB:QR46_0627"/>
<reference evidence="2 3" key="1">
    <citation type="journal article" date="2015" name="Mol. Biochem. Parasitol.">
        <title>Identification of polymorphic genes for use in assemblage B genotyping assays through comparative genomics of multiple assemblage B Giardia duodenalis isolates.</title>
        <authorList>
            <person name="Wielinga C."/>
            <person name="Thompson R.C."/>
            <person name="Monis P."/>
            <person name="Ryan U."/>
        </authorList>
    </citation>
    <scope>NUCLEOTIDE SEQUENCE [LARGE SCALE GENOMIC DNA]</scope>
    <source>
        <strain evidence="2 3">BAH15c1</strain>
    </source>
</reference>
<evidence type="ECO:0000256" key="1">
    <source>
        <dbReference type="SAM" id="Coils"/>
    </source>
</evidence>
<accession>A0A132NZ17</accession>
<evidence type="ECO:0000313" key="3">
    <source>
        <dbReference type="Proteomes" id="UP000070089"/>
    </source>
</evidence>
<dbReference type="EMBL" id="JXTI01000010">
    <property type="protein sequence ID" value="KWX15305.1"/>
    <property type="molecule type" value="Genomic_DNA"/>
</dbReference>
<keyword evidence="1" id="KW-0175">Coiled coil</keyword>
<dbReference type="Proteomes" id="UP000070089">
    <property type="component" value="Unassembled WGS sequence"/>
</dbReference>
<protein>
    <submittedName>
        <fullName evidence="2">Uncharacterized protein</fullName>
    </submittedName>
</protein>
<evidence type="ECO:0000313" key="2">
    <source>
        <dbReference type="EMBL" id="KWX15305.1"/>
    </source>
</evidence>
<name>A0A132NZ17_GIAIN</name>
<proteinExistence type="predicted"/>
<comment type="caution">
    <text evidence="2">The sequence shown here is derived from an EMBL/GenBank/DDBJ whole genome shotgun (WGS) entry which is preliminary data.</text>
</comment>
<organism evidence="2 3">
    <name type="scientific">Giardia duodenalis assemblage B</name>
    <dbReference type="NCBI Taxonomy" id="1394984"/>
    <lineage>
        <taxon>Eukaryota</taxon>
        <taxon>Metamonada</taxon>
        <taxon>Diplomonadida</taxon>
        <taxon>Hexamitidae</taxon>
        <taxon>Giardiinae</taxon>
        <taxon>Giardia</taxon>
    </lineage>
</organism>
<gene>
    <name evidence="2" type="ORF">QR46_0627</name>
</gene>
<dbReference type="AlphaFoldDB" id="A0A132NZ17"/>
<feature type="coiled-coil region" evidence="1">
    <location>
        <begin position="122"/>
        <end position="203"/>
    </location>
</feature>
<dbReference type="OrthoDB" id="10256873at2759"/>
<sequence>MAIGDCAAHLRDIFNNTVPAFETDPDTIEYLASLLKEYKAIMQAIDEIKQVLTRRICAAESEQQILKAELEYIDPSYRENISPKAFQAARSLSMIASKISTTASSNSISLNRPYGSEIVGQLTVMELELFFLEAQLAEANEKQKRMQEVLCNLQQQRRKLDELNSGKHLESALLHEQKQIATLAETEQAATDIEQAMDMLDKKLQRFGVGIDDFDVDSLARGILEVTAAQQRVTAMLDTPEYSAITGVPQMSPRELDAEIDRIRAELNEFLEQLEEV</sequence>